<reference evidence="3" key="1">
    <citation type="journal article" date="2014" name="Proc. Natl. Acad. Sci. U.S.A.">
        <title>Extensive sampling of basidiomycete genomes demonstrates inadequacy of the white-rot/brown-rot paradigm for wood decay fungi.</title>
        <authorList>
            <person name="Riley R."/>
            <person name="Salamov A.A."/>
            <person name="Brown D.W."/>
            <person name="Nagy L.G."/>
            <person name="Floudas D."/>
            <person name="Held B.W."/>
            <person name="Levasseur A."/>
            <person name="Lombard V."/>
            <person name="Morin E."/>
            <person name="Otillar R."/>
            <person name="Lindquist E.A."/>
            <person name="Sun H."/>
            <person name="LaButti K.M."/>
            <person name="Schmutz J."/>
            <person name="Jabbour D."/>
            <person name="Luo H."/>
            <person name="Baker S.E."/>
            <person name="Pisabarro A.G."/>
            <person name="Walton J.D."/>
            <person name="Blanchette R.A."/>
            <person name="Henrissat B."/>
            <person name="Martin F."/>
            <person name="Cullen D."/>
            <person name="Hibbett D.S."/>
            <person name="Grigoriev I.V."/>
        </authorList>
    </citation>
    <scope>NUCLEOTIDE SEQUENCE [LARGE SCALE GENOMIC DNA]</scope>
    <source>
        <strain evidence="3">FD-172 SS1</strain>
    </source>
</reference>
<name>A0A067MJP3_BOTB1</name>
<dbReference type="STRING" id="930990.A0A067MJP3"/>
<organism evidence="2 3">
    <name type="scientific">Botryobasidium botryosum (strain FD-172 SS1)</name>
    <dbReference type="NCBI Taxonomy" id="930990"/>
    <lineage>
        <taxon>Eukaryota</taxon>
        <taxon>Fungi</taxon>
        <taxon>Dikarya</taxon>
        <taxon>Basidiomycota</taxon>
        <taxon>Agaricomycotina</taxon>
        <taxon>Agaricomycetes</taxon>
        <taxon>Cantharellales</taxon>
        <taxon>Botryobasidiaceae</taxon>
        <taxon>Botryobasidium</taxon>
    </lineage>
</organism>
<feature type="domain" description="Protein kinase" evidence="1">
    <location>
        <begin position="18"/>
        <end position="181"/>
    </location>
</feature>
<evidence type="ECO:0000313" key="3">
    <source>
        <dbReference type="Proteomes" id="UP000027195"/>
    </source>
</evidence>
<dbReference type="GO" id="GO:0005524">
    <property type="term" value="F:ATP binding"/>
    <property type="evidence" value="ECO:0007669"/>
    <property type="project" value="InterPro"/>
</dbReference>
<dbReference type="InterPro" id="IPR011009">
    <property type="entry name" value="Kinase-like_dom_sf"/>
</dbReference>
<evidence type="ECO:0000259" key="1">
    <source>
        <dbReference type="PROSITE" id="PS50011"/>
    </source>
</evidence>
<dbReference type="OrthoDB" id="10252171at2759"/>
<dbReference type="EMBL" id="KL198052">
    <property type="protein sequence ID" value="KDQ12102.1"/>
    <property type="molecule type" value="Genomic_DNA"/>
</dbReference>
<dbReference type="GO" id="GO:0044773">
    <property type="term" value="P:mitotic DNA damage checkpoint signaling"/>
    <property type="evidence" value="ECO:0007669"/>
    <property type="project" value="TreeGrafter"/>
</dbReference>
<dbReference type="SUPFAM" id="SSF56112">
    <property type="entry name" value="Protein kinase-like (PK-like)"/>
    <property type="match status" value="1"/>
</dbReference>
<dbReference type="AlphaFoldDB" id="A0A067MJP3"/>
<dbReference type="HOGENOM" id="CLU_1488774_0_0_1"/>
<evidence type="ECO:0000313" key="2">
    <source>
        <dbReference type="EMBL" id="KDQ12102.1"/>
    </source>
</evidence>
<dbReference type="InterPro" id="IPR000719">
    <property type="entry name" value="Prot_kinase_dom"/>
</dbReference>
<dbReference type="PANTHER" id="PTHR44167:SF24">
    <property type="entry name" value="SERINE_THREONINE-PROTEIN KINASE CHK2"/>
    <property type="match status" value="1"/>
</dbReference>
<dbReference type="PROSITE" id="PS50011">
    <property type="entry name" value="PROTEIN_KINASE_DOM"/>
    <property type="match status" value="1"/>
</dbReference>
<dbReference type="PANTHER" id="PTHR44167">
    <property type="entry name" value="OVARIAN-SPECIFIC SERINE/THREONINE-PROTEIN KINASE LOK-RELATED"/>
    <property type="match status" value="1"/>
</dbReference>
<keyword evidence="3" id="KW-1185">Reference proteome</keyword>
<protein>
    <recommendedName>
        <fullName evidence="1">Protein kinase domain-containing protein</fullName>
    </recommendedName>
</protein>
<dbReference type="GO" id="GO:0004674">
    <property type="term" value="F:protein serine/threonine kinase activity"/>
    <property type="evidence" value="ECO:0007669"/>
    <property type="project" value="TreeGrafter"/>
</dbReference>
<dbReference type="GO" id="GO:0005634">
    <property type="term" value="C:nucleus"/>
    <property type="evidence" value="ECO:0007669"/>
    <property type="project" value="TreeGrafter"/>
</dbReference>
<dbReference type="Pfam" id="PF00069">
    <property type="entry name" value="Pkinase"/>
    <property type="match status" value="1"/>
</dbReference>
<dbReference type="Gene3D" id="1.10.510.10">
    <property type="entry name" value="Transferase(Phosphotransferase) domain 1"/>
    <property type="match status" value="1"/>
</dbReference>
<gene>
    <name evidence="2" type="ORF">BOTBODRAFT_424357</name>
</gene>
<accession>A0A067MJP3</accession>
<dbReference type="Proteomes" id="UP000027195">
    <property type="component" value="Unassembled WGS sequence"/>
</dbReference>
<dbReference type="InParanoid" id="A0A067MJP3"/>
<sequence length="181" mass="20628">MPASSLPARGETSLSDHYLVGRVLRRDKFDVVLEGWDRETDEKVEIKYVEGHSISLKDSKEELMVNLRHPNLLNYKARYEEDDGVYYVREHADGGNLKDLFSTHQGTTPCKSEEKIKYLAYQICLGLRYAHSQGVIHCDQTREYPANEEWASKNIGLLSLEGRVERSGLEVEGVSNRNVGI</sequence>
<proteinExistence type="predicted"/>
<dbReference type="SMART" id="SM00220">
    <property type="entry name" value="S_TKc"/>
    <property type="match status" value="1"/>
</dbReference>